<dbReference type="Pfam" id="PF01381">
    <property type="entry name" value="HTH_3"/>
    <property type="match status" value="1"/>
</dbReference>
<reference evidence="2 3" key="1">
    <citation type="submission" date="2024-03" db="EMBL/GenBank/DDBJ databases">
        <title>Human intestinal bacterial collection.</title>
        <authorList>
            <person name="Pauvert C."/>
            <person name="Hitch T.C.A."/>
            <person name="Clavel T."/>
        </authorList>
    </citation>
    <scope>NUCLEOTIDE SEQUENCE [LARGE SCALE GENOMIC DNA]</scope>
    <source>
        <strain evidence="2 3">CLA-JM-H44</strain>
    </source>
</reference>
<name>A0ABV1E3F5_9FIRM</name>
<protein>
    <submittedName>
        <fullName evidence="2">Helix-turn-helix transcriptional regulator</fullName>
    </submittedName>
</protein>
<dbReference type="EMBL" id="JBBMFD010000020">
    <property type="protein sequence ID" value="MEQ2441240.1"/>
    <property type="molecule type" value="Genomic_DNA"/>
</dbReference>
<gene>
    <name evidence="2" type="ORF">WMO26_10425</name>
</gene>
<feature type="domain" description="HTH cro/C1-type" evidence="1">
    <location>
        <begin position="14"/>
        <end position="70"/>
    </location>
</feature>
<dbReference type="RefSeq" id="WP_349220208.1">
    <property type="nucleotide sequence ID" value="NZ_JBBMFD010000020.1"/>
</dbReference>
<comment type="caution">
    <text evidence="2">The sequence shown here is derived from an EMBL/GenBank/DDBJ whole genome shotgun (WGS) entry which is preliminary data.</text>
</comment>
<dbReference type="SMART" id="SM00530">
    <property type="entry name" value="HTH_XRE"/>
    <property type="match status" value="1"/>
</dbReference>
<dbReference type="InterPro" id="IPR010982">
    <property type="entry name" value="Lambda_DNA-bd_dom_sf"/>
</dbReference>
<accession>A0ABV1E3F5</accession>
<dbReference type="SUPFAM" id="SSF47413">
    <property type="entry name" value="lambda repressor-like DNA-binding domains"/>
    <property type="match status" value="1"/>
</dbReference>
<keyword evidence="3" id="KW-1185">Reference proteome</keyword>
<evidence type="ECO:0000259" key="1">
    <source>
        <dbReference type="PROSITE" id="PS50943"/>
    </source>
</evidence>
<dbReference type="Proteomes" id="UP001489509">
    <property type="component" value="Unassembled WGS sequence"/>
</dbReference>
<organism evidence="2 3">
    <name type="scientific">Solibaculum intestinale</name>
    <dbReference type="NCBI Taxonomy" id="3133165"/>
    <lineage>
        <taxon>Bacteria</taxon>
        <taxon>Bacillati</taxon>
        <taxon>Bacillota</taxon>
        <taxon>Clostridia</taxon>
        <taxon>Eubacteriales</taxon>
        <taxon>Oscillospiraceae</taxon>
        <taxon>Solibaculum</taxon>
    </lineage>
</organism>
<dbReference type="Gene3D" id="1.10.260.40">
    <property type="entry name" value="lambda repressor-like DNA-binding domains"/>
    <property type="match status" value="1"/>
</dbReference>
<evidence type="ECO:0000313" key="2">
    <source>
        <dbReference type="EMBL" id="MEQ2441240.1"/>
    </source>
</evidence>
<dbReference type="CDD" id="cd00093">
    <property type="entry name" value="HTH_XRE"/>
    <property type="match status" value="1"/>
</dbReference>
<sequence>MTKEEAIRQLCANLRYLRERTGLSKTRMAKIMGVTTATLTKIEEGTLPRRTGVKVLLRLSDQFGIRLNCFFLPGLGGWQPGEGAGREDQNP</sequence>
<proteinExistence type="predicted"/>
<evidence type="ECO:0000313" key="3">
    <source>
        <dbReference type="Proteomes" id="UP001489509"/>
    </source>
</evidence>
<dbReference type="PROSITE" id="PS50943">
    <property type="entry name" value="HTH_CROC1"/>
    <property type="match status" value="1"/>
</dbReference>
<dbReference type="InterPro" id="IPR001387">
    <property type="entry name" value="Cro/C1-type_HTH"/>
</dbReference>